<keyword evidence="6" id="KW-0624">Polysaccharide degradation</keyword>
<dbReference type="InterPro" id="IPR036881">
    <property type="entry name" value="Glyco_hydro_3_C_sf"/>
</dbReference>
<evidence type="ECO:0000256" key="7">
    <source>
        <dbReference type="ARBA" id="ARBA00022729"/>
    </source>
</evidence>
<comment type="pathway">
    <text evidence="2">Glycan degradation; xylan degradation.</text>
</comment>
<dbReference type="SUPFAM" id="SSF51445">
    <property type="entry name" value="(Trans)glycosidases"/>
    <property type="match status" value="1"/>
</dbReference>
<evidence type="ECO:0000256" key="8">
    <source>
        <dbReference type="ARBA" id="ARBA00022801"/>
    </source>
</evidence>
<evidence type="ECO:0000313" key="15">
    <source>
        <dbReference type="EMBL" id="GAW03460.1"/>
    </source>
</evidence>
<dbReference type="Pfam" id="PF01915">
    <property type="entry name" value="Glyco_hydro_3_C"/>
    <property type="match status" value="1"/>
</dbReference>
<dbReference type="GO" id="GO:0015937">
    <property type="term" value="P:coenzyme A biosynthetic process"/>
    <property type="evidence" value="ECO:0007669"/>
    <property type="project" value="UniProtKB-ARBA"/>
</dbReference>
<dbReference type="GO" id="GO:0005576">
    <property type="term" value="C:extracellular region"/>
    <property type="evidence" value="ECO:0007669"/>
    <property type="project" value="UniProtKB-SubCell"/>
</dbReference>
<evidence type="ECO:0000256" key="9">
    <source>
        <dbReference type="ARBA" id="ARBA00023180"/>
    </source>
</evidence>
<evidence type="ECO:0000256" key="3">
    <source>
        <dbReference type="ARBA" id="ARBA00005336"/>
    </source>
</evidence>
<dbReference type="GO" id="GO:0009044">
    <property type="term" value="F:xylan 1,4-beta-xylosidase activity"/>
    <property type="evidence" value="ECO:0007669"/>
    <property type="project" value="UniProtKB-EC"/>
</dbReference>
<dbReference type="InterPro" id="IPR002772">
    <property type="entry name" value="Glyco_hydro_3_C"/>
</dbReference>
<feature type="region of interest" description="Disordered" evidence="13">
    <location>
        <begin position="1"/>
        <end position="22"/>
    </location>
</feature>
<evidence type="ECO:0000256" key="10">
    <source>
        <dbReference type="ARBA" id="ARBA00023295"/>
    </source>
</evidence>
<feature type="domain" description="Fibronectin type III-like" evidence="14">
    <location>
        <begin position="1091"/>
        <end position="1164"/>
    </location>
</feature>
<dbReference type="Pfam" id="PF14310">
    <property type="entry name" value="Fn3-like"/>
    <property type="match status" value="1"/>
</dbReference>
<keyword evidence="8 15" id="KW-0378">Hydrolase</keyword>
<dbReference type="EMBL" id="BDGU01000149">
    <property type="protein sequence ID" value="GAW03460.1"/>
    <property type="molecule type" value="Genomic_DNA"/>
</dbReference>
<keyword evidence="7" id="KW-0732">Signal</keyword>
<comment type="catalytic activity">
    <reaction evidence="11">
        <text>Hydrolysis of (1-&gt;4)-beta-D-xylans, to remove successive D-xylose residues from the non-reducing termini.</text>
        <dbReference type="EC" id="3.2.1.37"/>
    </reaction>
</comment>
<protein>
    <recommendedName>
        <fullName evidence="12">xylan 1,4-beta-xylosidase</fullName>
        <ecNumber evidence="12">3.2.1.37</ecNumber>
    </recommendedName>
</protein>
<dbReference type="EC" id="3.2.1.37" evidence="12"/>
<organism evidence="15 16">
    <name type="scientific">Lentinula edodes</name>
    <name type="common">Shiitake mushroom</name>
    <name type="synonym">Lentinus edodes</name>
    <dbReference type="NCBI Taxonomy" id="5353"/>
    <lineage>
        <taxon>Eukaryota</taxon>
        <taxon>Fungi</taxon>
        <taxon>Dikarya</taxon>
        <taxon>Basidiomycota</taxon>
        <taxon>Agaricomycotina</taxon>
        <taxon>Agaricomycetes</taxon>
        <taxon>Agaricomycetidae</taxon>
        <taxon>Agaricales</taxon>
        <taxon>Marasmiineae</taxon>
        <taxon>Omphalotaceae</taxon>
        <taxon>Lentinula</taxon>
    </lineage>
</organism>
<dbReference type="STRING" id="5353.A0A1Q3E897"/>
<keyword evidence="10" id="KW-0326">Glycosidase</keyword>
<dbReference type="SUPFAM" id="SSF52279">
    <property type="entry name" value="Beta-D-glucan exohydrolase, C-terminal domain"/>
    <property type="match status" value="1"/>
</dbReference>
<dbReference type="InterPro" id="IPR035929">
    <property type="entry name" value="CoaB-like_sf"/>
</dbReference>
<feature type="compositionally biased region" description="Low complexity" evidence="13">
    <location>
        <begin position="1"/>
        <end position="15"/>
    </location>
</feature>
<dbReference type="GO" id="GO:0045493">
    <property type="term" value="P:xylan catabolic process"/>
    <property type="evidence" value="ECO:0007669"/>
    <property type="project" value="UniProtKB-UniPathway"/>
</dbReference>
<dbReference type="Pfam" id="PF01755">
    <property type="entry name" value="Glyco_transf_25"/>
    <property type="match status" value="1"/>
</dbReference>
<dbReference type="SMART" id="SM01217">
    <property type="entry name" value="Fn3_like"/>
    <property type="match status" value="1"/>
</dbReference>
<dbReference type="PANTHER" id="PTHR42721">
    <property type="entry name" value="SUGAR HYDROLASE-RELATED"/>
    <property type="match status" value="1"/>
</dbReference>
<dbReference type="InterPro" id="IPR001764">
    <property type="entry name" value="Glyco_hydro_3_N"/>
</dbReference>
<dbReference type="InterPro" id="IPR036962">
    <property type="entry name" value="Glyco_hydro_3_N_sf"/>
</dbReference>
<reference evidence="15 16" key="2">
    <citation type="submission" date="2017-02" db="EMBL/GenBank/DDBJ databases">
        <title>A genome survey and senescence transcriptome analysis in Lentinula edodes.</title>
        <authorList>
            <person name="Sakamoto Y."/>
            <person name="Nakade K."/>
            <person name="Sato S."/>
            <person name="Yoshida Y."/>
            <person name="Miyazaki K."/>
            <person name="Natsume S."/>
            <person name="Konno N."/>
        </authorList>
    </citation>
    <scope>NUCLEOTIDE SEQUENCE [LARGE SCALE GENOMIC DNA]</scope>
    <source>
        <strain evidence="15 16">NBRC 111202</strain>
    </source>
</reference>
<accession>A0A1Q3E897</accession>
<dbReference type="SUPFAM" id="SSF102645">
    <property type="entry name" value="CoaB-like"/>
    <property type="match status" value="1"/>
</dbReference>
<dbReference type="Gene3D" id="2.60.40.10">
    <property type="entry name" value="Immunoglobulins"/>
    <property type="match status" value="1"/>
</dbReference>
<dbReference type="Pfam" id="PF04127">
    <property type="entry name" value="DFP"/>
    <property type="match status" value="1"/>
</dbReference>
<evidence type="ECO:0000256" key="6">
    <source>
        <dbReference type="ARBA" id="ARBA00022651"/>
    </source>
</evidence>
<dbReference type="Proteomes" id="UP000188533">
    <property type="component" value="Unassembled WGS sequence"/>
</dbReference>
<keyword evidence="9" id="KW-0325">Glycoprotein</keyword>
<name>A0A1Q3E897_LENED</name>
<comment type="similarity">
    <text evidence="3">Belongs to the glycosyl hydrolase 3 family.</text>
</comment>
<dbReference type="InterPro" id="IPR013783">
    <property type="entry name" value="Ig-like_fold"/>
</dbReference>
<comment type="caution">
    <text evidence="15">The sequence shown here is derived from an EMBL/GenBank/DDBJ whole genome shotgun (WGS) entry which is preliminary data.</text>
</comment>
<reference evidence="15 16" key="1">
    <citation type="submission" date="2016-08" db="EMBL/GenBank/DDBJ databases">
        <authorList>
            <consortium name="Lentinula edodes genome sequencing consortium"/>
            <person name="Sakamoto Y."/>
            <person name="Nakade K."/>
            <person name="Sato S."/>
            <person name="Yoshida Y."/>
            <person name="Miyazaki K."/>
            <person name="Natsume S."/>
            <person name="Konno N."/>
        </authorList>
    </citation>
    <scope>NUCLEOTIDE SEQUENCE [LARGE SCALE GENOMIC DNA]</scope>
    <source>
        <strain evidence="15 16">NBRC 111202</strain>
    </source>
</reference>
<dbReference type="InterPro" id="IPR044993">
    <property type="entry name" value="BXL"/>
</dbReference>
<dbReference type="Gene3D" id="3.40.50.10300">
    <property type="entry name" value="CoaB-like"/>
    <property type="match status" value="1"/>
</dbReference>
<dbReference type="Gene3D" id="3.20.20.300">
    <property type="entry name" value="Glycoside hydrolase, family 3, N-terminal domain"/>
    <property type="match status" value="1"/>
</dbReference>
<keyword evidence="16" id="KW-1185">Reference proteome</keyword>
<evidence type="ECO:0000313" key="16">
    <source>
        <dbReference type="Proteomes" id="UP000188533"/>
    </source>
</evidence>
<dbReference type="FunFam" id="3.40.50.1700:FF:000007">
    <property type="entry name" value="Exo-1,4-beta-xylosidase xlnD"/>
    <property type="match status" value="1"/>
</dbReference>
<sequence length="1605" mass="177052">MPESSSSFSAESYFATQPPPSGLEHDIEGVKQFVRRQQEEGRNVVLITSGGTTVPLELNVVRFLDNFSAGTRGATSAEYFLKAGYAVLFMHRQFSLQPFSRHYSHSTNPFLDFLEIEPGVEESSSFTSSGAGSGESQICVTLDKREKLLEVLTVYKAVHAAGTLHTLTFVTVNDYLWLLRAVSQELSVMKRKAMYYLAAAVSDFFLPRQKMSEHKIQSGKGSLHIEMDQVPKILKPMVDNWTGKDGFVVSFKLETDPALLIPKAETSLQRYGHQVVIGNDLNRRKFEVVFISWKDALPSSSIDTADSSSSFAESWLRIDPHDHNKEIEEDIVAELMQNLDYRSWEFGAPVMEESMGLPFLLLKLPPPTHDIILHHSRRIVSWFPQITAENKTIEEDTRSYISILLQRTITIEMKSLIGGNGMILLSFVSSGALAAFPDCANGPLAKNLVCNTSANFIDRAKALVAEFTVAEMINNTGYDTPGVPRLGLPPYAWWSEALHGVASSPGVTFAPPGNNFSFATSFPAPILTSAAFDDQLVNDIATVISTEARAFNNFGDAGLSFFTPNINPFKDPRWGRGQETPGEDPFHIGRYAYSLVTGLQGGLGSQLDGAEQKYLKIIADCKHYAAYDMEDWEGNNRMAFDAIVSTQDLAEFYSPSFQSCVRDAQVASIMCSYNSVNGIPSCASEYLMQNITRDHFGLGENQWITSDCDAVGNIFDPHNYTDTLANASAVALHAGTDIDCGTTYSSSLQSALNEGLVKESDIVQAMVRRYGSLVRLGYFDSPEVQPYRQLNWNDVNTPAAQNLAYTAAIEGITLLKNDGTLPLSSSIISVALIGPWANATTQMQSNYNGVAPFLISPLDAFRTAGFNVTFASGTTISGTDTSGFSAALAAAHSADLVVFVGGIDDTIEAEQMDRLEISWPGNQLQLIGELASVGKPFVVLQMGGGQVDSSDIKTNESINALLWGGYPGQSGGAALVDILTGKQAPAGRLPTTQYPANYVNEVPMTDMTLRPSSTNPGRTYKWYTGEAVFPFGFGLHYTNFSLEWSEPPKRSYNIQSLMSAAKSGGAPVDLALLDTPFELTVRNTGSITSDYSALLFSNTTAGPTPAPLKQLVGYTRVKSIAAGQSATAHLNVTLGSLARVEEDGDSALYPGGFHIHRVMVAFGRLKPRHVRLIAISIVLYYIYTTFKYHSNRLSKSESVWTESLPLESSTQIPNNLSFSAQVSIARESSRCAPKQHSRTLGTGALFVISLKRVESRRQQMDVLAKALDLDFTYINATDAQSSGAYGLQRAERIINRVRWQRDRLDEKDLEDGSVEADFHPRPSENHPNYVFDAFPFKWSNDAMDNFVDPLANELGISGSDFWTLELDRFDSGEGLDEAMAWEAANPMPAHWLHESWKQSSEALVNHASVRNNLQMSDHLSLGGVACADSHIRAIREIIRRKLDSAIIFEDDIDIEFSIERILQHEWPFLPPTWDIVYLGHCWSSTEPFQPFLDPKATYLRKTQHALCLHAHAISLRGAHKLARFLRSPDYAYSRPIDHLIKDLVQMHYLESYTFVPALVVQTKEEESQIKVGQMNSAWKDVSGEWLVDSTKERIALVSGGFDESG</sequence>
<keyword evidence="5" id="KW-0964">Secreted</keyword>
<dbReference type="InterPro" id="IPR007085">
    <property type="entry name" value="DNA/pantothenate-metab_flavo_C"/>
</dbReference>
<keyword evidence="6" id="KW-0858">Xylan degradation</keyword>
<dbReference type="PANTHER" id="PTHR42721:SF3">
    <property type="entry name" value="BETA-D-XYLOSIDASE 5-RELATED"/>
    <property type="match status" value="1"/>
</dbReference>
<evidence type="ECO:0000256" key="5">
    <source>
        <dbReference type="ARBA" id="ARBA00022525"/>
    </source>
</evidence>
<keyword evidence="6" id="KW-0119">Carbohydrate metabolism</keyword>
<evidence type="ECO:0000256" key="1">
    <source>
        <dbReference type="ARBA" id="ARBA00004613"/>
    </source>
</evidence>
<dbReference type="InterPro" id="IPR002654">
    <property type="entry name" value="Glyco_trans_25"/>
</dbReference>
<dbReference type="Gene3D" id="3.40.50.1700">
    <property type="entry name" value="Glycoside hydrolase family 3 C-terminal domain"/>
    <property type="match status" value="1"/>
</dbReference>
<evidence type="ECO:0000256" key="13">
    <source>
        <dbReference type="SAM" id="MobiDB-lite"/>
    </source>
</evidence>
<evidence type="ECO:0000256" key="11">
    <source>
        <dbReference type="ARBA" id="ARBA00024574"/>
    </source>
</evidence>
<proteinExistence type="inferred from homology"/>
<dbReference type="GO" id="GO:0031222">
    <property type="term" value="P:arabinan catabolic process"/>
    <property type="evidence" value="ECO:0007669"/>
    <property type="project" value="TreeGrafter"/>
</dbReference>
<dbReference type="InterPro" id="IPR026891">
    <property type="entry name" value="Fn3-like"/>
</dbReference>
<dbReference type="Pfam" id="PF00933">
    <property type="entry name" value="Glyco_hydro_3"/>
    <property type="match status" value="1"/>
</dbReference>
<comment type="subcellular location">
    <subcellularLocation>
        <location evidence="1">Secreted</location>
    </subcellularLocation>
</comment>
<evidence type="ECO:0000256" key="12">
    <source>
        <dbReference type="ARBA" id="ARBA00026107"/>
    </source>
</evidence>
<comment type="similarity">
    <text evidence="4">Belongs to the PPC synthetase family.</text>
</comment>
<dbReference type="GO" id="GO:0046556">
    <property type="term" value="F:alpha-L-arabinofuranosidase activity"/>
    <property type="evidence" value="ECO:0007669"/>
    <property type="project" value="TreeGrafter"/>
</dbReference>
<dbReference type="InterPro" id="IPR017853">
    <property type="entry name" value="GH"/>
</dbReference>
<evidence type="ECO:0000256" key="2">
    <source>
        <dbReference type="ARBA" id="ARBA00004851"/>
    </source>
</evidence>
<dbReference type="UniPathway" id="UPA00114"/>
<evidence type="ECO:0000259" key="14">
    <source>
        <dbReference type="SMART" id="SM01217"/>
    </source>
</evidence>
<evidence type="ECO:0000256" key="4">
    <source>
        <dbReference type="ARBA" id="ARBA00005703"/>
    </source>
</evidence>
<gene>
    <name evidence="15" type="ORF">LENED_005188</name>
</gene>